<dbReference type="Proteomes" id="UP000027265">
    <property type="component" value="Unassembled WGS sequence"/>
</dbReference>
<evidence type="ECO:0000313" key="3">
    <source>
        <dbReference type="Proteomes" id="UP000027265"/>
    </source>
</evidence>
<protein>
    <submittedName>
        <fullName evidence="2">Uncharacterized protein</fullName>
    </submittedName>
</protein>
<dbReference type="EMBL" id="KL197738">
    <property type="protein sequence ID" value="KDQ52715.1"/>
    <property type="molecule type" value="Genomic_DNA"/>
</dbReference>
<dbReference type="InParanoid" id="A0A067PFU1"/>
<dbReference type="AlphaFoldDB" id="A0A067PFU1"/>
<keyword evidence="1" id="KW-1133">Transmembrane helix</keyword>
<evidence type="ECO:0000256" key="1">
    <source>
        <dbReference type="SAM" id="Phobius"/>
    </source>
</evidence>
<dbReference type="HOGENOM" id="CLU_1896518_0_0_1"/>
<accession>A0A067PFU1</accession>
<proteinExistence type="predicted"/>
<sequence>MTPPNIALLIFSSCPLPPARPQVDFVRFRSYRSSSVAKALTRTHWFYTCHSLARQITPTVTGSFQVVLMTKDNRSNSFARSSRTTCTAPLVQTAAFRLALFMFLAVVFNGRSRRFTPNLRDSAVGSVSTSSHTS</sequence>
<organism evidence="2 3">
    <name type="scientific">Jaapia argillacea MUCL 33604</name>
    <dbReference type="NCBI Taxonomy" id="933084"/>
    <lineage>
        <taxon>Eukaryota</taxon>
        <taxon>Fungi</taxon>
        <taxon>Dikarya</taxon>
        <taxon>Basidiomycota</taxon>
        <taxon>Agaricomycotina</taxon>
        <taxon>Agaricomycetes</taxon>
        <taxon>Agaricomycetidae</taxon>
        <taxon>Jaapiales</taxon>
        <taxon>Jaapiaceae</taxon>
        <taxon>Jaapia</taxon>
    </lineage>
</organism>
<gene>
    <name evidence="2" type="ORF">JAAARDRAFT_474784</name>
</gene>
<keyword evidence="3" id="KW-1185">Reference proteome</keyword>
<name>A0A067PFU1_9AGAM</name>
<feature type="transmembrane region" description="Helical" evidence="1">
    <location>
        <begin position="90"/>
        <end position="110"/>
    </location>
</feature>
<keyword evidence="1" id="KW-0812">Transmembrane</keyword>
<evidence type="ECO:0000313" key="2">
    <source>
        <dbReference type="EMBL" id="KDQ52715.1"/>
    </source>
</evidence>
<keyword evidence="1" id="KW-0472">Membrane</keyword>
<reference evidence="3" key="1">
    <citation type="journal article" date="2014" name="Proc. Natl. Acad. Sci. U.S.A.">
        <title>Extensive sampling of basidiomycete genomes demonstrates inadequacy of the white-rot/brown-rot paradigm for wood decay fungi.</title>
        <authorList>
            <person name="Riley R."/>
            <person name="Salamov A.A."/>
            <person name="Brown D.W."/>
            <person name="Nagy L.G."/>
            <person name="Floudas D."/>
            <person name="Held B.W."/>
            <person name="Levasseur A."/>
            <person name="Lombard V."/>
            <person name="Morin E."/>
            <person name="Otillar R."/>
            <person name="Lindquist E.A."/>
            <person name="Sun H."/>
            <person name="LaButti K.M."/>
            <person name="Schmutz J."/>
            <person name="Jabbour D."/>
            <person name="Luo H."/>
            <person name="Baker S.E."/>
            <person name="Pisabarro A.G."/>
            <person name="Walton J.D."/>
            <person name="Blanchette R.A."/>
            <person name="Henrissat B."/>
            <person name="Martin F."/>
            <person name="Cullen D."/>
            <person name="Hibbett D.S."/>
            <person name="Grigoriev I.V."/>
        </authorList>
    </citation>
    <scope>NUCLEOTIDE SEQUENCE [LARGE SCALE GENOMIC DNA]</scope>
    <source>
        <strain evidence="3">MUCL 33604</strain>
    </source>
</reference>